<comment type="cofactor">
    <cofactor evidence="1 4">
        <name>a divalent metal cation</name>
        <dbReference type="ChEBI" id="CHEBI:60240"/>
    </cofactor>
</comment>
<evidence type="ECO:0000313" key="6">
    <source>
        <dbReference type="Proteomes" id="UP000030004"/>
    </source>
</evidence>
<comment type="caution">
    <text evidence="5">The sequence shown here is derived from an EMBL/GenBank/DDBJ whole genome shotgun (WGS) entry which is preliminary data.</text>
</comment>
<evidence type="ECO:0000256" key="1">
    <source>
        <dbReference type="ARBA" id="ARBA00001968"/>
    </source>
</evidence>
<evidence type="ECO:0000256" key="2">
    <source>
        <dbReference type="ARBA" id="ARBA00022801"/>
    </source>
</evidence>
<feature type="active site" description="Proton acceptor" evidence="4">
    <location>
        <position position="75"/>
    </location>
</feature>
<organism evidence="5 6">
    <name type="scientific">Pseudooceanicola atlanticus</name>
    <dbReference type="NCBI Taxonomy" id="1461694"/>
    <lineage>
        <taxon>Bacteria</taxon>
        <taxon>Pseudomonadati</taxon>
        <taxon>Pseudomonadota</taxon>
        <taxon>Alphaproteobacteria</taxon>
        <taxon>Rhodobacterales</taxon>
        <taxon>Paracoccaceae</taxon>
        <taxon>Pseudooceanicola</taxon>
    </lineage>
</organism>
<dbReference type="PANTHER" id="PTHR43213">
    <property type="entry name" value="BIFUNCTIONAL DTTP/UTP PYROPHOSPHATASE/METHYLTRANSFERASE PROTEIN-RELATED"/>
    <property type="match status" value="1"/>
</dbReference>
<dbReference type="eggNOG" id="COG0424">
    <property type="taxonomic scope" value="Bacteria"/>
</dbReference>
<dbReference type="HAMAP" id="MF_00528">
    <property type="entry name" value="Maf"/>
    <property type="match status" value="1"/>
</dbReference>
<keyword evidence="6" id="KW-1185">Reference proteome</keyword>
<dbReference type="STRING" id="1461694.ATO9_19870"/>
<evidence type="ECO:0000256" key="3">
    <source>
        <dbReference type="ARBA" id="ARBA00023080"/>
    </source>
</evidence>
<dbReference type="EMBL" id="AQQX01000014">
    <property type="protein sequence ID" value="KGM47096.1"/>
    <property type="molecule type" value="Genomic_DNA"/>
</dbReference>
<name>A0A0A0E7U8_9RHOB</name>
<dbReference type="CDD" id="cd00555">
    <property type="entry name" value="Maf"/>
    <property type="match status" value="1"/>
</dbReference>
<dbReference type="NCBIfam" id="TIGR00172">
    <property type="entry name" value="maf"/>
    <property type="match status" value="1"/>
</dbReference>
<dbReference type="InterPro" id="IPR029001">
    <property type="entry name" value="ITPase-like_fam"/>
</dbReference>
<dbReference type="AlphaFoldDB" id="A0A0A0E7U8"/>
<comment type="similarity">
    <text evidence="4">Belongs to the Maf family.</text>
</comment>
<keyword evidence="3 4" id="KW-0546">Nucleotide metabolism</keyword>
<evidence type="ECO:0000313" key="5">
    <source>
        <dbReference type="EMBL" id="KGM47096.1"/>
    </source>
</evidence>
<dbReference type="RefSeq" id="WP_043753384.1">
    <property type="nucleotide sequence ID" value="NZ_AQQX01000014.1"/>
</dbReference>
<gene>
    <name evidence="5" type="ORF">ATO9_19870</name>
</gene>
<comment type="caution">
    <text evidence="4">Lacks conserved residue(s) required for the propagation of feature annotation.</text>
</comment>
<dbReference type="OrthoDB" id="9813962at2"/>
<proteinExistence type="inferred from homology"/>
<dbReference type="SUPFAM" id="SSF52972">
    <property type="entry name" value="ITPase-like"/>
    <property type="match status" value="1"/>
</dbReference>
<evidence type="ECO:0000256" key="4">
    <source>
        <dbReference type="HAMAP-Rule" id="MF_00528"/>
    </source>
</evidence>
<comment type="catalytic activity">
    <reaction evidence="4">
        <text>a ribonucleoside 5'-triphosphate + H2O = a ribonucleoside 5'-phosphate + diphosphate + H(+)</text>
        <dbReference type="Rhea" id="RHEA:23996"/>
        <dbReference type="ChEBI" id="CHEBI:15377"/>
        <dbReference type="ChEBI" id="CHEBI:15378"/>
        <dbReference type="ChEBI" id="CHEBI:33019"/>
        <dbReference type="ChEBI" id="CHEBI:58043"/>
        <dbReference type="ChEBI" id="CHEBI:61557"/>
        <dbReference type="EC" id="3.6.1.9"/>
    </reaction>
</comment>
<reference evidence="5 6" key="1">
    <citation type="journal article" date="2015" name="Antonie Van Leeuwenhoek">
        <title>Pseudooceanicola atlanticus gen. nov. sp. nov., isolated from surface seawater of the Atlantic Ocean and reclassification of Oceanicola batsensis, Oceanicola marinus, Oceanicola nitratireducens, Oceanicola nanhaiensis, Oceanicola antarcticus and Oceanicola flagellatus, as Pseudooceanicola batsensis comb. nov., Pseudooceanicola marinus comb. nov., Pseudooceanicola nitratireducens comb. nov., Pseudooceanicola nanhaiensis comb. nov., Pseudooceanicola antarcticus comb. nov., and Pseudooceanicola flagellatus comb. nov.</title>
        <authorList>
            <person name="Lai Q."/>
            <person name="Li G."/>
            <person name="Liu X."/>
            <person name="Du Y."/>
            <person name="Sun F."/>
            <person name="Shao Z."/>
        </authorList>
    </citation>
    <scope>NUCLEOTIDE SEQUENCE [LARGE SCALE GENOMIC DNA]</scope>
    <source>
        <strain evidence="5 6">22II-s11g</strain>
    </source>
</reference>
<sequence>MPDLILASGSAIRAELLTNAGVPFTTAKAAVDEEMIKQSLMAEGVRPRDISDALAEAKAQRVGGKNPDAFVLGCDQVLELEGDLLSKAETREDAAAQLAKLSGKTHKLYSAAVIYHEAQPIWRFIGEARLTMRALSTDYIDSYLDLTWPEVSYSVGAYQIEREGVRLFSRIDGDYFSILGLPLLPLLSYLGTHGVIAS</sequence>
<keyword evidence="4" id="KW-0963">Cytoplasm</keyword>
<dbReference type="PANTHER" id="PTHR43213:SF5">
    <property type="entry name" value="BIFUNCTIONAL DTTP_UTP PYROPHOSPHATASE_METHYLTRANSFERASE PROTEIN-RELATED"/>
    <property type="match status" value="1"/>
</dbReference>
<dbReference type="GO" id="GO:0047429">
    <property type="term" value="F:nucleoside triphosphate diphosphatase activity"/>
    <property type="evidence" value="ECO:0007669"/>
    <property type="project" value="UniProtKB-EC"/>
</dbReference>
<dbReference type="PIRSF" id="PIRSF006305">
    <property type="entry name" value="Maf"/>
    <property type="match status" value="1"/>
</dbReference>
<comment type="subcellular location">
    <subcellularLocation>
        <location evidence="4">Cytoplasm</location>
    </subcellularLocation>
</comment>
<accession>A0A0A0E7U8</accession>
<dbReference type="GO" id="GO:0009117">
    <property type="term" value="P:nucleotide metabolic process"/>
    <property type="evidence" value="ECO:0007669"/>
    <property type="project" value="UniProtKB-KW"/>
</dbReference>
<protein>
    <recommendedName>
        <fullName evidence="4">Nucleoside triphosphate pyrophosphatase</fullName>
        <ecNumber evidence="4">3.6.1.9</ecNumber>
    </recommendedName>
    <alternativeName>
        <fullName evidence="4">Nucleotide pyrophosphatase</fullName>
        <shortName evidence="4">Nucleotide PPase</shortName>
    </alternativeName>
</protein>
<keyword evidence="2 4" id="KW-0378">Hydrolase</keyword>
<dbReference type="EC" id="3.6.1.9" evidence="4"/>
<comment type="function">
    <text evidence="4">Nucleoside triphosphate pyrophosphatase. May have a dual role in cell division arrest and in preventing the incorporation of modified nucleotides into cellular nucleic acids.</text>
</comment>
<dbReference type="InterPro" id="IPR003697">
    <property type="entry name" value="Maf-like"/>
</dbReference>
<dbReference type="Pfam" id="PF02545">
    <property type="entry name" value="Maf"/>
    <property type="match status" value="1"/>
</dbReference>
<dbReference type="Proteomes" id="UP000030004">
    <property type="component" value="Unassembled WGS sequence"/>
</dbReference>
<comment type="catalytic activity">
    <reaction evidence="4">
        <text>a 2'-deoxyribonucleoside 5'-triphosphate + H2O = a 2'-deoxyribonucleoside 5'-phosphate + diphosphate + H(+)</text>
        <dbReference type="Rhea" id="RHEA:44644"/>
        <dbReference type="ChEBI" id="CHEBI:15377"/>
        <dbReference type="ChEBI" id="CHEBI:15378"/>
        <dbReference type="ChEBI" id="CHEBI:33019"/>
        <dbReference type="ChEBI" id="CHEBI:61560"/>
        <dbReference type="ChEBI" id="CHEBI:65317"/>
        <dbReference type="EC" id="3.6.1.9"/>
    </reaction>
</comment>
<dbReference type="Gene3D" id="3.90.950.10">
    <property type="match status" value="1"/>
</dbReference>
<dbReference type="GO" id="GO:0005737">
    <property type="term" value="C:cytoplasm"/>
    <property type="evidence" value="ECO:0007669"/>
    <property type="project" value="UniProtKB-SubCell"/>
</dbReference>